<dbReference type="RefSeq" id="WP_339966680.1">
    <property type="nucleotide sequence ID" value="NZ_JBBHJY010000004.1"/>
</dbReference>
<feature type="region of interest" description="Disordered" evidence="1">
    <location>
        <begin position="44"/>
        <end position="66"/>
    </location>
</feature>
<dbReference type="EMBL" id="JBBHJY010000004">
    <property type="protein sequence ID" value="MEJ6010181.1"/>
    <property type="molecule type" value="Genomic_DNA"/>
</dbReference>
<sequence length="263" mass="27183">MAEATDTQSLDAAEKAYAQAAAETPVVLPELAPADPIPAPMAEQVEAPKPAAKVATPAPKAVKAPKAAKATKPVPVVKTATVKTKPLKTAPVAAKAPVRKSPAKSGTPPLSVLKDKIMAKTATTDFTAAVSTAFTELKEKAKSAYEKSTSAAGEATEFAKGNVEAVVESGKIFAEGAKALGSEIIAESKTAFETMTADVKEMAAVKSPADFFKFQSEMLRRSFDAAVATGSKNTEAMFKLANESFAPISNRVSLAVEKVSKAA</sequence>
<keyword evidence="4" id="KW-1185">Reference proteome</keyword>
<dbReference type="Proteomes" id="UP001379235">
    <property type="component" value="Unassembled WGS sequence"/>
</dbReference>
<organism evidence="3 4">
    <name type="scientific">Novosphingobium aquae</name>
    <dbReference type="NCBI Taxonomy" id="3133435"/>
    <lineage>
        <taxon>Bacteria</taxon>
        <taxon>Pseudomonadati</taxon>
        <taxon>Pseudomonadota</taxon>
        <taxon>Alphaproteobacteria</taxon>
        <taxon>Sphingomonadales</taxon>
        <taxon>Sphingomonadaceae</taxon>
        <taxon>Novosphingobium</taxon>
    </lineage>
</organism>
<evidence type="ECO:0000313" key="4">
    <source>
        <dbReference type="Proteomes" id="UP001379235"/>
    </source>
</evidence>
<protein>
    <submittedName>
        <fullName evidence="3">Phasin family protein</fullName>
    </submittedName>
</protein>
<evidence type="ECO:0000256" key="1">
    <source>
        <dbReference type="SAM" id="MobiDB-lite"/>
    </source>
</evidence>
<dbReference type="Pfam" id="PF09361">
    <property type="entry name" value="Phasin_2"/>
    <property type="match status" value="1"/>
</dbReference>
<gene>
    <name evidence="3" type="ORF">WG900_09645</name>
</gene>
<feature type="domain" description="Phasin" evidence="2">
    <location>
        <begin position="155"/>
        <end position="252"/>
    </location>
</feature>
<reference evidence="3 4" key="1">
    <citation type="submission" date="2024-03" db="EMBL/GenBank/DDBJ databases">
        <authorList>
            <person name="Jo J.-H."/>
        </authorList>
    </citation>
    <scope>NUCLEOTIDE SEQUENCE [LARGE SCALE GENOMIC DNA]</scope>
    <source>
        <strain evidence="3 4">AS3R-12</strain>
    </source>
</reference>
<name>A0ABU8S8E0_9SPHN</name>
<evidence type="ECO:0000313" key="3">
    <source>
        <dbReference type="EMBL" id="MEJ6010181.1"/>
    </source>
</evidence>
<feature type="compositionally biased region" description="Low complexity" evidence="1">
    <location>
        <begin position="47"/>
        <end position="66"/>
    </location>
</feature>
<accession>A0ABU8S8E0</accession>
<proteinExistence type="predicted"/>
<dbReference type="InterPro" id="IPR018968">
    <property type="entry name" value="Phasin"/>
</dbReference>
<comment type="caution">
    <text evidence="3">The sequence shown here is derived from an EMBL/GenBank/DDBJ whole genome shotgun (WGS) entry which is preliminary data.</text>
</comment>
<evidence type="ECO:0000259" key="2">
    <source>
        <dbReference type="Pfam" id="PF09361"/>
    </source>
</evidence>